<dbReference type="Gene3D" id="1.10.260.40">
    <property type="entry name" value="lambda repressor-like DNA-binding domains"/>
    <property type="match status" value="1"/>
</dbReference>
<dbReference type="EMBL" id="PVTF01000014">
    <property type="protein sequence ID" value="PRY35196.1"/>
    <property type="molecule type" value="Genomic_DNA"/>
</dbReference>
<dbReference type="InterPro" id="IPR010982">
    <property type="entry name" value="Lambda_DNA-bd_dom_sf"/>
</dbReference>
<reference evidence="2 3" key="1">
    <citation type="submission" date="2018-03" db="EMBL/GenBank/DDBJ databases">
        <title>Genomic Encyclopedia of Archaeal and Bacterial Type Strains, Phase II (KMG-II): from individual species to whole genera.</title>
        <authorList>
            <person name="Goeker M."/>
        </authorList>
    </citation>
    <scope>NUCLEOTIDE SEQUENCE [LARGE SCALE GENOMIC DNA]</scope>
    <source>
        <strain evidence="2 3">DSM 44720</strain>
    </source>
</reference>
<sequence>MPVDRPSPALAHRLKALRLESWPGVAITQKQLATAFGASSPLLSSWEAGKVPPLARLAAYATFFATRRSVEVEPYRVPDLSELTAEENALRERLLEELAELAGSGAPGRSFWYFPDRYDITIVVAQLTEEQMPLTPYTDPLSPDYVELYTYADLDSLIELHGHIRSVNPGSQVHFRTATSLSPDDYTTHLVLLGGVDWNVVTTDVVDRVELPVNQAQRPDVSDVGGFEVLEGGESRVIEPLVVHGKLIQDVAQFYRGVSPYNKKRTVTICNGQYGRGTLGAVRALTDSKFRDRNEAYLKARFAGHDAYSVITRVTIVNGQVVTPDWTSPENVLFEWPEGLG</sequence>
<protein>
    <submittedName>
        <fullName evidence="2">Transcriptional regulator with XRE-family HTH domain</fullName>
    </submittedName>
</protein>
<evidence type="ECO:0000313" key="2">
    <source>
        <dbReference type="EMBL" id="PRY35196.1"/>
    </source>
</evidence>
<dbReference type="SUPFAM" id="SSF47413">
    <property type="entry name" value="lambda repressor-like DNA-binding domains"/>
    <property type="match status" value="1"/>
</dbReference>
<dbReference type="AlphaFoldDB" id="A0A2T0SP78"/>
<gene>
    <name evidence="2" type="ORF">CLV43_114114</name>
</gene>
<dbReference type="SMART" id="SM00530">
    <property type="entry name" value="HTH_XRE"/>
    <property type="match status" value="1"/>
</dbReference>
<dbReference type="CDD" id="cd00093">
    <property type="entry name" value="HTH_XRE"/>
    <property type="match status" value="1"/>
</dbReference>
<dbReference type="PROSITE" id="PS50943">
    <property type="entry name" value="HTH_CROC1"/>
    <property type="match status" value="1"/>
</dbReference>
<evidence type="ECO:0000259" key="1">
    <source>
        <dbReference type="PROSITE" id="PS50943"/>
    </source>
</evidence>
<dbReference type="InterPro" id="IPR001387">
    <property type="entry name" value="Cro/C1-type_HTH"/>
</dbReference>
<organism evidence="2 3">
    <name type="scientific">Umezawaea tangerina</name>
    <dbReference type="NCBI Taxonomy" id="84725"/>
    <lineage>
        <taxon>Bacteria</taxon>
        <taxon>Bacillati</taxon>
        <taxon>Actinomycetota</taxon>
        <taxon>Actinomycetes</taxon>
        <taxon>Pseudonocardiales</taxon>
        <taxon>Pseudonocardiaceae</taxon>
        <taxon>Umezawaea</taxon>
    </lineage>
</organism>
<evidence type="ECO:0000313" key="3">
    <source>
        <dbReference type="Proteomes" id="UP000239494"/>
    </source>
</evidence>
<dbReference type="OrthoDB" id="3658635at2"/>
<dbReference type="Proteomes" id="UP000239494">
    <property type="component" value="Unassembled WGS sequence"/>
</dbReference>
<name>A0A2T0SP78_9PSEU</name>
<feature type="domain" description="HTH cro/C1-type" evidence="1">
    <location>
        <begin position="14"/>
        <end position="72"/>
    </location>
</feature>
<comment type="caution">
    <text evidence="2">The sequence shown here is derived from an EMBL/GenBank/DDBJ whole genome shotgun (WGS) entry which is preliminary data.</text>
</comment>
<dbReference type="RefSeq" id="WP_106193656.1">
    <property type="nucleotide sequence ID" value="NZ_PVTF01000014.1"/>
</dbReference>
<dbReference type="GO" id="GO:0003677">
    <property type="term" value="F:DNA binding"/>
    <property type="evidence" value="ECO:0007669"/>
    <property type="project" value="InterPro"/>
</dbReference>
<keyword evidence="3" id="KW-1185">Reference proteome</keyword>
<accession>A0A2T0SP78</accession>
<proteinExistence type="predicted"/>